<organism evidence="8 9">
    <name type="scientific">Levilactobacillus spicheri</name>
    <dbReference type="NCBI Taxonomy" id="216463"/>
    <lineage>
        <taxon>Bacteria</taxon>
        <taxon>Bacillati</taxon>
        <taxon>Bacillota</taxon>
        <taxon>Bacilli</taxon>
        <taxon>Lactobacillales</taxon>
        <taxon>Lactobacillaceae</taxon>
        <taxon>Levilactobacillus</taxon>
    </lineage>
</organism>
<keyword evidence="3 6" id="KW-0812">Transmembrane</keyword>
<dbReference type="GO" id="GO:0055085">
    <property type="term" value="P:transmembrane transport"/>
    <property type="evidence" value="ECO:0007669"/>
    <property type="project" value="UniProtKB-UniRule"/>
</dbReference>
<feature type="domain" description="ABC3 transporter permease C-terminal" evidence="7">
    <location>
        <begin position="59"/>
        <end position="174"/>
    </location>
</feature>
<dbReference type="PANTHER" id="PTHR46795">
    <property type="entry name" value="ABC TRANSPORTER PERMEASE-RELATED-RELATED"/>
    <property type="match status" value="1"/>
</dbReference>
<feature type="transmembrane region" description="Helical" evidence="6">
    <location>
        <begin position="537"/>
        <end position="559"/>
    </location>
</feature>
<dbReference type="InterPro" id="IPR003838">
    <property type="entry name" value="ABC3_permease_C"/>
</dbReference>
<dbReference type="PIRSF" id="PIRSF018968">
    <property type="entry name" value="ABC_permease_BceB"/>
    <property type="match status" value="1"/>
</dbReference>
<dbReference type="InterPro" id="IPR027022">
    <property type="entry name" value="ABC_permease_BceB-typ"/>
</dbReference>
<name>A0A0F3RQN9_9LACO</name>
<evidence type="ECO:0000256" key="2">
    <source>
        <dbReference type="ARBA" id="ARBA00022475"/>
    </source>
</evidence>
<dbReference type="Proteomes" id="UP000033491">
    <property type="component" value="Unassembled WGS sequence"/>
</dbReference>
<dbReference type="GO" id="GO:0005886">
    <property type="term" value="C:plasma membrane"/>
    <property type="evidence" value="ECO:0007669"/>
    <property type="project" value="UniProtKB-SubCell"/>
</dbReference>
<feature type="transmembrane region" description="Helical" evidence="6">
    <location>
        <begin position="283"/>
        <end position="304"/>
    </location>
</feature>
<dbReference type="AlphaFoldDB" id="A0A0F3RQN9"/>
<comment type="subcellular location">
    <subcellularLocation>
        <location evidence="1 6">Cell membrane</location>
        <topology evidence="1 6">Multi-pass membrane protein</topology>
    </subcellularLocation>
</comment>
<dbReference type="PATRIC" id="fig|216463.3.peg.577"/>
<sequence length="607" mass="66855">MLTKLALAGVKNRRRDYLVLLAGLTMSAAIFYMFANLATNQAFIKANAVVKSASVVFGFGAVLLALITVVYIMYANSFLLSMRQHDYGLFMMLGAKRKRVGELVFLETLILGTVATAVGIGLGILASKFLVGLLLDQLGLHLSHLTSFYLPAIGFTAVLYIGLFILASLFNLTRLMRTTVQQLLHADQQANQPKVRPVRQFIAGVVGILLVAAGYWAMASIKSLQLTAIPLALVTITIGTYLIFHATVLAVIRGLRRTGWAHRHLNGFLLGQLNFRVHDYTRMLTIVSLLFAMALGAITVGSGYHRQMPMTADSLGSYTVAVHDANAHQRALIKQLHVAHQATYTQKVVGKTTYYNATELQAQPFELAKPIQSTGGRAKFYTQSLKTFKKDGATRIDFMVLNPRKLGDFTTPKILSARAFRQLKGQTYRVTTVRVKHMQDDLKVLAQLDRSEQKRFPAADGGALTVGTYQSYQLMNGIFGGLEFIGYFLGIAFLAMLASCLMFKILSGAPGDLRRYAMLNKVGVRRGLMRGNLAKEIGILFAIPGIMGIVDVLFGLQMFKPLMAAPMSPYLGIGTTFLIFIGLYVIYYLITLGLYLNLVMPSETRQD</sequence>
<dbReference type="Pfam" id="PF02687">
    <property type="entry name" value="FtsX"/>
    <property type="match status" value="1"/>
</dbReference>
<feature type="transmembrane region" description="Helical" evidence="6">
    <location>
        <begin position="147"/>
        <end position="172"/>
    </location>
</feature>
<keyword evidence="6" id="KW-0813">Transport</keyword>
<feature type="transmembrane region" description="Helical" evidence="6">
    <location>
        <begin position="571"/>
        <end position="596"/>
    </location>
</feature>
<feature type="transmembrane region" description="Helical" evidence="6">
    <location>
        <begin position="484"/>
        <end position="506"/>
    </location>
</feature>
<feature type="transmembrane region" description="Helical" evidence="6">
    <location>
        <begin position="103"/>
        <end position="127"/>
    </location>
</feature>
<keyword evidence="2 6" id="KW-1003">Cell membrane</keyword>
<dbReference type="STRING" id="216463.VC81_07350"/>
<dbReference type="OrthoDB" id="1705903at2"/>
<evidence type="ECO:0000313" key="9">
    <source>
        <dbReference type="Proteomes" id="UP000033491"/>
    </source>
</evidence>
<comment type="caution">
    <text evidence="8">The sequence shown here is derived from an EMBL/GenBank/DDBJ whole genome shotgun (WGS) entry which is preliminary data.</text>
</comment>
<proteinExistence type="inferred from homology"/>
<evidence type="ECO:0000256" key="4">
    <source>
        <dbReference type="ARBA" id="ARBA00022989"/>
    </source>
</evidence>
<comment type="similarity">
    <text evidence="6">Belongs to the ABC-4 integral membrane protein family.</text>
</comment>
<evidence type="ECO:0000256" key="6">
    <source>
        <dbReference type="PIRNR" id="PIRNR018968"/>
    </source>
</evidence>
<evidence type="ECO:0000256" key="3">
    <source>
        <dbReference type="ARBA" id="ARBA00022692"/>
    </source>
</evidence>
<feature type="transmembrane region" description="Helical" evidence="6">
    <location>
        <begin position="17"/>
        <end position="35"/>
    </location>
</feature>
<reference evidence="8 9" key="1">
    <citation type="submission" date="2015-03" db="EMBL/GenBank/DDBJ databases">
        <authorList>
            <person name="Zheng J."/>
            <person name="Ganezle M."/>
        </authorList>
    </citation>
    <scope>NUCLEOTIDE SEQUENCE [LARGE SCALE GENOMIC DNA]</scope>
    <source>
        <strain evidence="8 9">LP38</strain>
    </source>
</reference>
<evidence type="ECO:0000256" key="1">
    <source>
        <dbReference type="ARBA" id="ARBA00004651"/>
    </source>
</evidence>
<feature type="transmembrane region" description="Helical" evidence="6">
    <location>
        <begin position="55"/>
        <end position="82"/>
    </location>
</feature>
<accession>A0A0F3RQN9</accession>
<dbReference type="EMBL" id="JZCR01000019">
    <property type="protein sequence ID" value="KJW12328.1"/>
    <property type="molecule type" value="Genomic_DNA"/>
</dbReference>
<feature type="transmembrane region" description="Helical" evidence="6">
    <location>
        <begin position="231"/>
        <end position="252"/>
    </location>
</feature>
<evidence type="ECO:0000256" key="5">
    <source>
        <dbReference type="ARBA" id="ARBA00023136"/>
    </source>
</evidence>
<dbReference type="RefSeq" id="WP_045807427.1">
    <property type="nucleotide sequence ID" value="NZ_JZCR01000019.1"/>
</dbReference>
<keyword evidence="5 6" id="KW-0472">Membrane</keyword>
<gene>
    <name evidence="8" type="ORF">VC81_07350</name>
</gene>
<feature type="transmembrane region" description="Helical" evidence="6">
    <location>
        <begin position="201"/>
        <end position="219"/>
    </location>
</feature>
<dbReference type="InterPro" id="IPR052536">
    <property type="entry name" value="ABC-4_Integral_Memb_Prot"/>
</dbReference>
<keyword evidence="4 6" id="KW-1133">Transmembrane helix</keyword>
<dbReference type="PANTHER" id="PTHR46795:SF3">
    <property type="entry name" value="ABC TRANSPORTER PERMEASE"/>
    <property type="match status" value="1"/>
</dbReference>
<evidence type="ECO:0000313" key="8">
    <source>
        <dbReference type="EMBL" id="KJW12328.1"/>
    </source>
</evidence>
<protein>
    <submittedName>
        <fullName evidence="8">Peptide ABC transporter permease</fullName>
    </submittedName>
</protein>
<evidence type="ECO:0000259" key="7">
    <source>
        <dbReference type="Pfam" id="PF02687"/>
    </source>
</evidence>